<dbReference type="Proteomes" id="UP000267128">
    <property type="component" value="Unassembled WGS sequence"/>
</dbReference>
<dbReference type="Pfam" id="PF01636">
    <property type="entry name" value="APH"/>
    <property type="match status" value="1"/>
</dbReference>
<evidence type="ECO:0000313" key="2">
    <source>
        <dbReference type="EMBL" id="RNL65823.1"/>
    </source>
</evidence>
<dbReference type="SUPFAM" id="SSF56112">
    <property type="entry name" value="Protein kinase-like (PK-like)"/>
    <property type="match status" value="1"/>
</dbReference>
<dbReference type="AlphaFoldDB" id="A0A3N0CSE3"/>
<dbReference type="OrthoDB" id="3816435at2"/>
<dbReference type="Gene3D" id="3.90.1200.10">
    <property type="match status" value="1"/>
</dbReference>
<comment type="caution">
    <text evidence="2">The sequence shown here is derived from an EMBL/GenBank/DDBJ whole genome shotgun (WGS) entry which is preliminary data.</text>
</comment>
<dbReference type="GO" id="GO:0016740">
    <property type="term" value="F:transferase activity"/>
    <property type="evidence" value="ECO:0007669"/>
    <property type="project" value="UniProtKB-KW"/>
</dbReference>
<dbReference type="EMBL" id="RJSE01000002">
    <property type="protein sequence ID" value="RNL65823.1"/>
    <property type="molecule type" value="Genomic_DNA"/>
</dbReference>
<accession>A0A3N0CSE3</accession>
<evidence type="ECO:0000313" key="3">
    <source>
        <dbReference type="Proteomes" id="UP000267128"/>
    </source>
</evidence>
<keyword evidence="3" id="KW-1185">Reference proteome</keyword>
<protein>
    <submittedName>
        <fullName evidence="2">Phosphotransferase</fullName>
    </submittedName>
</protein>
<dbReference type="RefSeq" id="WP_123225862.1">
    <property type="nucleotide sequence ID" value="NZ_RJSE01000002.1"/>
</dbReference>
<gene>
    <name evidence="2" type="ORF">EFK50_01915</name>
</gene>
<sequence length="303" mass="32496">MWQPDPAWRALGRAAGPTTAGIWRARVEGTDVVVKRLRRPLPDEESFLSDRTHAAYWRREAEVALDPGVVDGPGLVPARVLRLEEDDEGCTLMTEEVVAEPPPALFVARALGRFAAGPYADVPWAARRTLVDRLALAEARGGWPTLARTTIADTAAFLWSSRRQWLAAAAAAPAGRLHGDAVPGNVVASRGEDAVAIDWQGFGIGPVGTDLGYYALSVREDFEVLLSTYLDGVVSSSGAVDADAVRTAAVVMCVYTAFTRAEWALSRIAPGEGALAGKFNHPSVAPHLRALQRQAPQVESLLR</sequence>
<reference evidence="2 3" key="1">
    <citation type="submission" date="2018-11" db="EMBL/GenBank/DDBJ databases">
        <authorList>
            <person name="Li F."/>
        </authorList>
    </citation>
    <scope>NUCLEOTIDE SEQUENCE [LARGE SCALE GENOMIC DNA]</scope>
    <source>
        <strain evidence="2 3">Gsoil 097</strain>
    </source>
</reference>
<dbReference type="InterPro" id="IPR002575">
    <property type="entry name" value="Aminoglycoside_PTrfase"/>
</dbReference>
<organism evidence="2 3">
    <name type="scientific">Nocardioides marmoriginsengisoli</name>
    <dbReference type="NCBI Taxonomy" id="661483"/>
    <lineage>
        <taxon>Bacteria</taxon>
        <taxon>Bacillati</taxon>
        <taxon>Actinomycetota</taxon>
        <taxon>Actinomycetes</taxon>
        <taxon>Propionibacteriales</taxon>
        <taxon>Nocardioidaceae</taxon>
        <taxon>Nocardioides</taxon>
    </lineage>
</organism>
<name>A0A3N0CSE3_9ACTN</name>
<feature type="domain" description="Aminoglycoside phosphotransferase" evidence="1">
    <location>
        <begin position="107"/>
        <end position="227"/>
    </location>
</feature>
<proteinExistence type="predicted"/>
<keyword evidence="2" id="KW-0808">Transferase</keyword>
<evidence type="ECO:0000259" key="1">
    <source>
        <dbReference type="Pfam" id="PF01636"/>
    </source>
</evidence>
<dbReference type="InterPro" id="IPR011009">
    <property type="entry name" value="Kinase-like_dom_sf"/>
</dbReference>